<accession>A0AAD5QIG2</accession>
<dbReference type="InterPro" id="IPR000742">
    <property type="entry name" value="EGF"/>
</dbReference>
<dbReference type="Gene3D" id="3.40.390.10">
    <property type="entry name" value="Collagenase (Catalytic Domain)"/>
    <property type="match status" value="1"/>
</dbReference>
<feature type="domain" description="CUB" evidence="17">
    <location>
        <begin position="382"/>
        <end position="503"/>
    </location>
</feature>
<evidence type="ECO:0000256" key="14">
    <source>
        <dbReference type="PROSITE-ProRule" id="PRU01211"/>
    </source>
</evidence>
<dbReference type="Pfam" id="PF01400">
    <property type="entry name" value="Astacin"/>
    <property type="match status" value="1"/>
</dbReference>
<feature type="region of interest" description="Disordered" evidence="16">
    <location>
        <begin position="505"/>
        <end position="570"/>
    </location>
</feature>
<evidence type="ECO:0000256" key="12">
    <source>
        <dbReference type="PIRNR" id="PIRNR036365"/>
    </source>
</evidence>
<feature type="binding site" evidence="14">
    <location>
        <position position="239"/>
    </location>
    <ligand>
        <name>Zn(2+)</name>
        <dbReference type="ChEBI" id="CHEBI:29105"/>
        <note>catalytic</note>
    </ligand>
</feature>
<dbReference type="SUPFAM" id="SSF49854">
    <property type="entry name" value="Spermadhesin, CUB domain"/>
    <property type="match status" value="1"/>
</dbReference>
<dbReference type="PANTHER" id="PTHR10127">
    <property type="entry name" value="DISCOIDIN, CUB, EGF, LAMININ , AND ZINC METALLOPROTEASE DOMAIN CONTAINING"/>
    <property type="match status" value="1"/>
</dbReference>
<feature type="compositionally biased region" description="Polar residues" evidence="16">
    <location>
        <begin position="505"/>
        <end position="515"/>
    </location>
</feature>
<gene>
    <name evidence="19" type="primary">NAS-31_21</name>
    <name evidence="19" type="ORF">KIN20_009842</name>
</gene>
<feature type="binding site" evidence="14">
    <location>
        <position position="245"/>
    </location>
    <ligand>
        <name>Zn(2+)</name>
        <dbReference type="ChEBI" id="CHEBI:29105"/>
        <note>catalytic</note>
    </ligand>
</feature>
<dbReference type="AlphaFoldDB" id="A0AAD5QIG2"/>
<dbReference type="PROSITE" id="PS01186">
    <property type="entry name" value="EGF_2"/>
    <property type="match status" value="1"/>
</dbReference>
<evidence type="ECO:0000256" key="15">
    <source>
        <dbReference type="RuleBase" id="RU361183"/>
    </source>
</evidence>
<evidence type="ECO:0000256" key="11">
    <source>
        <dbReference type="ARBA" id="ARBA00023180"/>
    </source>
</evidence>
<dbReference type="Proteomes" id="UP001196413">
    <property type="component" value="Unassembled WGS sequence"/>
</dbReference>
<feature type="signal peptide" evidence="12 15">
    <location>
        <begin position="1"/>
        <end position="21"/>
    </location>
</feature>
<dbReference type="InterPro" id="IPR035914">
    <property type="entry name" value="Sperma_CUB_dom_sf"/>
</dbReference>
<feature type="compositionally biased region" description="Polar residues" evidence="16">
    <location>
        <begin position="546"/>
        <end position="561"/>
    </location>
</feature>
<dbReference type="PANTHER" id="PTHR10127:SF793">
    <property type="entry name" value="ZINC METALLOPROTEINASE NAS-31"/>
    <property type="match status" value="1"/>
</dbReference>
<name>A0AAD5QIG2_PARTN</name>
<evidence type="ECO:0000256" key="9">
    <source>
        <dbReference type="ARBA" id="ARBA00023049"/>
    </source>
</evidence>
<keyword evidence="2 12" id="KW-0964">Secreted</keyword>
<dbReference type="InterPro" id="IPR006026">
    <property type="entry name" value="Peptidase_Metallo"/>
</dbReference>
<evidence type="ECO:0000256" key="5">
    <source>
        <dbReference type="ARBA" id="ARBA00022723"/>
    </source>
</evidence>
<keyword evidence="7 14" id="KW-0378">Hydrolase</keyword>
<proteinExistence type="predicted"/>
<organism evidence="19 20">
    <name type="scientific">Parelaphostrongylus tenuis</name>
    <name type="common">Meningeal worm</name>
    <dbReference type="NCBI Taxonomy" id="148309"/>
    <lineage>
        <taxon>Eukaryota</taxon>
        <taxon>Metazoa</taxon>
        <taxon>Ecdysozoa</taxon>
        <taxon>Nematoda</taxon>
        <taxon>Chromadorea</taxon>
        <taxon>Rhabditida</taxon>
        <taxon>Rhabditina</taxon>
        <taxon>Rhabditomorpha</taxon>
        <taxon>Strongyloidea</taxon>
        <taxon>Metastrongylidae</taxon>
        <taxon>Parelaphostrongylus</taxon>
    </lineage>
</organism>
<sequence length="593" mass="66427">MKALQIIFLVTCAASLYSTQATSKQSVNEGSFEEKINAGYDLLKHIPNEEGTVKFLKQLHNMEKELKKRLVQSPQELPSEIMDYIGTNGSNIESLDYTIEDINHSNKVESALFQGDIILTKRQIEELMEDIKQDGSNRRKRQAFRDNTYPNTLWTNNQVYYSFSPDIFENATRAFKKAAHVWSSATCIDFIESDTANDRILLIQGTGCYSALGRTGGVQPLSLGPRCERVGTAVHEIGHALGFFHTQSRHDRDSFITLYPDNFQDGWLSQFSEINEDVNYNYELTYDYGSVMHYGALSVSKNGEPTMVPHDVKHIQTMGSTILSFYEILMMNIHYGCLDKCNASISTPLCENGGFPHPRDCFKCICPSGYSGNLCNERPSGCGKILKATSSFQVLEDTVGGKAARDQIHDLFMCNYWIEAPAGSTIEVVIEKYKIVLDYSGCPFEGVEVKTGSDVRHTGYRFCSTKNNMTLVSTRNIVPVITYASEYRKLKTVLHYRIASTGSNVSQTTPEPTFVTTSRPTSRLTTPLTSPKAETPTTRETSEPSVASTRHPTPNTSTITENYGDHGQAVKDTNEGLKHRAFDIDVYLLEDQR</sequence>
<dbReference type="PROSITE" id="PS00022">
    <property type="entry name" value="EGF_1"/>
    <property type="match status" value="1"/>
</dbReference>
<dbReference type="SUPFAM" id="SSF55486">
    <property type="entry name" value="Metalloproteases ('zincins'), catalytic domain"/>
    <property type="match status" value="1"/>
</dbReference>
<dbReference type="InterPro" id="IPR000859">
    <property type="entry name" value="CUB_dom"/>
</dbReference>
<feature type="binding site" evidence="14">
    <location>
        <position position="235"/>
    </location>
    <ligand>
        <name>Zn(2+)</name>
        <dbReference type="ChEBI" id="CHEBI:29105"/>
        <note>catalytic</note>
    </ligand>
</feature>
<evidence type="ECO:0000256" key="3">
    <source>
        <dbReference type="ARBA" id="ARBA00022536"/>
    </source>
</evidence>
<dbReference type="GO" id="GO:0018996">
    <property type="term" value="P:molting cycle, collagen and cuticulin-based cuticle"/>
    <property type="evidence" value="ECO:0007669"/>
    <property type="project" value="InterPro"/>
</dbReference>
<protein>
    <recommendedName>
        <fullName evidence="12">Zinc metalloproteinase</fullName>
    </recommendedName>
</protein>
<evidence type="ECO:0000256" key="2">
    <source>
        <dbReference type="ARBA" id="ARBA00022525"/>
    </source>
</evidence>
<evidence type="ECO:0000259" key="18">
    <source>
        <dbReference type="PROSITE" id="PS51864"/>
    </source>
</evidence>
<evidence type="ECO:0000256" key="10">
    <source>
        <dbReference type="ARBA" id="ARBA00023157"/>
    </source>
</evidence>
<evidence type="ECO:0000256" key="16">
    <source>
        <dbReference type="SAM" id="MobiDB-lite"/>
    </source>
</evidence>
<keyword evidence="11" id="KW-0325">Glycoprotein</keyword>
<dbReference type="GO" id="GO:0008270">
    <property type="term" value="F:zinc ion binding"/>
    <property type="evidence" value="ECO:0007669"/>
    <property type="project" value="UniProtKB-UniRule"/>
</dbReference>
<feature type="domain" description="Peptidase M12A" evidence="18">
    <location>
        <begin position="142"/>
        <end position="342"/>
    </location>
</feature>
<evidence type="ECO:0000256" key="13">
    <source>
        <dbReference type="PROSITE-ProRule" id="PRU00059"/>
    </source>
</evidence>
<reference evidence="19" key="1">
    <citation type="submission" date="2021-06" db="EMBL/GenBank/DDBJ databases">
        <title>Parelaphostrongylus tenuis whole genome reference sequence.</title>
        <authorList>
            <person name="Garwood T.J."/>
            <person name="Larsen P.A."/>
            <person name="Fountain-Jones N.M."/>
            <person name="Garbe J.R."/>
            <person name="Macchietto M.G."/>
            <person name="Kania S.A."/>
            <person name="Gerhold R.W."/>
            <person name="Richards J.E."/>
            <person name="Wolf T.M."/>
        </authorList>
    </citation>
    <scope>NUCLEOTIDE SEQUENCE</scope>
    <source>
        <strain evidence="19">MNPRO001-30</strain>
        <tissue evidence="19">Meninges</tissue>
    </source>
</reference>
<evidence type="ECO:0000256" key="7">
    <source>
        <dbReference type="ARBA" id="ARBA00022801"/>
    </source>
</evidence>
<evidence type="ECO:0000256" key="4">
    <source>
        <dbReference type="ARBA" id="ARBA00022670"/>
    </source>
</evidence>
<keyword evidence="5 14" id="KW-0479">Metal-binding</keyword>
<evidence type="ECO:0000313" key="19">
    <source>
        <dbReference type="EMBL" id="KAJ1353248.1"/>
    </source>
</evidence>
<feature type="chain" id="PRO_5041772045" description="Zinc metalloproteinase" evidence="12 15">
    <location>
        <begin position="22"/>
        <end position="593"/>
    </location>
</feature>
<keyword evidence="9 14" id="KW-0482">Metalloprotease</keyword>
<comment type="cofactor">
    <cofactor evidence="14 15">
        <name>Zn(2+)</name>
        <dbReference type="ChEBI" id="CHEBI:29105"/>
    </cofactor>
    <text evidence="14 15">Binds 1 zinc ion per subunit.</text>
</comment>
<comment type="caution">
    <text evidence="19">The sequence shown here is derived from an EMBL/GenBank/DDBJ whole genome shotgun (WGS) entry which is preliminary data.</text>
</comment>
<dbReference type="EMBL" id="JAHQIW010001651">
    <property type="protein sequence ID" value="KAJ1353248.1"/>
    <property type="molecule type" value="Genomic_DNA"/>
</dbReference>
<dbReference type="InterPro" id="IPR001506">
    <property type="entry name" value="Peptidase_M12A"/>
</dbReference>
<evidence type="ECO:0000259" key="17">
    <source>
        <dbReference type="PROSITE" id="PS01180"/>
    </source>
</evidence>
<keyword evidence="10" id="KW-1015">Disulfide bond</keyword>
<dbReference type="Gene3D" id="2.60.120.290">
    <property type="entry name" value="Spermadhesin, CUB domain"/>
    <property type="match status" value="1"/>
</dbReference>
<dbReference type="CDD" id="cd04280">
    <property type="entry name" value="ZnMc_astacin_like"/>
    <property type="match status" value="1"/>
</dbReference>
<keyword evidence="3" id="KW-0245">EGF-like domain</keyword>
<keyword evidence="8 14" id="KW-0862">Zinc</keyword>
<dbReference type="PROSITE" id="PS51864">
    <property type="entry name" value="ASTACIN"/>
    <property type="match status" value="1"/>
</dbReference>
<evidence type="ECO:0000313" key="20">
    <source>
        <dbReference type="Proteomes" id="UP001196413"/>
    </source>
</evidence>
<evidence type="ECO:0000256" key="6">
    <source>
        <dbReference type="ARBA" id="ARBA00022729"/>
    </source>
</evidence>
<dbReference type="InterPro" id="IPR024079">
    <property type="entry name" value="MetalloPept_cat_dom_sf"/>
</dbReference>
<dbReference type="PROSITE" id="PS01180">
    <property type="entry name" value="CUB"/>
    <property type="match status" value="1"/>
</dbReference>
<dbReference type="GO" id="GO:0004222">
    <property type="term" value="F:metalloendopeptidase activity"/>
    <property type="evidence" value="ECO:0007669"/>
    <property type="project" value="UniProtKB-UniRule"/>
</dbReference>
<keyword evidence="20" id="KW-1185">Reference proteome</keyword>
<dbReference type="SMART" id="SM00235">
    <property type="entry name" value="ZnMc"/>
    <property type="match status" value="1"/>
</dbReference>
<feature type="compositionally biased region" description="Low complexity" evidence="16">
    <location>
        <begin position="516"/>
        <end position="545"/>
    </location>
</feature>
<dbReference type="PRINTS" id="PR00480">
    <property type="entry name" value="ASTACIN"/>
</dbReference>
<keyword evidence="6 12" id="KW-0732">Signal</keyword>
<comment type="subcellular location">
    <subcellularLocation>
        <location evidence="1 12">Secreted</location>
    </subcellularLocation>
</comment>
<dbReference type="InterPro" id="IPR034035">
    <property type="entry name" value="Astacin-like_dom"/>
</dbReference>
<feature type="active site" evidence="14">
    <location>
        <position position="236"/>
    </location>
</feature>
<dbReference type="GO" id="GO:0005576">
    <property type="term" value="C:extracellular region"/>
    <property type="evidence" value="ECO:0007669"/>
    <property type="project" value="UniProtKB-SubCell"/>
</dbReference>
<dbReference type="GO" id="GO:0006508">
    <property type="term" value="P:proteolysis"/>
    <property type="evidence" value="ECO:0007669"/>
    <property type="project" value="UniProtKB-KW"/>
</dbReference>
<evidence type="ECO:0000256" key="1">
    <source>
        <dbReference type="ARBA" id="ARBA00004613"/>
    </source>
</evidence>
<dbReference type="PIRSF" id="PIRSF036365">
    <property type="entry name" value="Astacin_nematoda"/>
    <property type="match status" value="1"/>
</dbReference>
<dbReference type="InterPro" id="IPR017050">
    <property type="entry name" value="Metallopeptidase_nem"/>
</dbReference>
<keyword evidence="4 14" id="KW-0645">Protease</keyword>
<evidence type="ECO:0000256" key="8">
    <source>
        <dbReference type="ARBA" id="ARBA00022833"/>
    </source>
</evidence>
<comment type="caution">
    <text evidence="13">Lacks conserved residue(s) required for the propagation of feature annotation.</text>
</comment>